<gene>
    <name evidence="3" type="ORF">AK812_SmicGene19586</name>
</gene>
<protein>
    <submittedName>
        <fullName evidence="3">Uncharacterized protein</fullName>
    </submittedName>
</protein>
<feature type="compositionally biased region" description="Polar residues" evidence="1">
    <location>
        <begin position="87"/>
        <end position="97"/>
    </location>
</feature>
<evidence type="ECO:0000256" key="2">
    <source>
        <dbReference type="SAM" id="SignalP"/>
    </source>
</evidence>
<feature type="chain" id="PRO_5013385361" evidence="2">
    <location>
        <begin position="20"/>
        <end position="109"/>
    </location>
</feature>
<reference evidence="3 4" key="1">
    <citation type="submission" date="2016-02" db="EMBL/GenBank/DDBJ databases">
        <title>Genome analysis of coral dinoflagellate symbionts highlights evolutionary adaptations to a symbiotic lifestyle.</title>
        <authorList>
            <person name="Aranda M."/>
            <person name="Li Y."/>
            <person name="Liew Y.J."/>
            <person name="Baumgarten S."/>
            <person name="Simakov O."/>
            <person name="Wilson M."/>
            <person name="Piel J."/>
            <person name="Ashoor H."/>
            <person name="Bougouffa S."/>
            <person name="Bajic V.B."/>
            <person name="Ryu T."/>
            <person name="Ravasi T."/>
            <person name="Bayer T."/>
            <person name="Micklem G."/>
            <person name="Kim H."/>
            <person name="Bhak J."/>
            <person name="Lajeunesse T.C."/>
            <person name="Voolstra C.R."/>
        </authorList>
    </citation>
    <scope>NUCLEOTIDE SEQUENCE [LARGE SCALE GENOMIC DNA]</scope>
    <source>
        <strain evidence="3 4">CCMP2467</strain>
    </source>
</reference>
<organism evidence="3 4">
    <name type="scientific">Symbiodinium microadriaticum</name>
    <name type="common">Dinoflagellate</name>
    <name type="synonym">Zooxanthella microadriatica</name>
    <dbReference type="NCBI Taxonomy" id="2951"/>
    <lineage>
        <taxon>Eukaryota</taxon>
        <taxon>Sar</taxon>
        <taxon>Alveolata</taxon>
        <taxon>Dinophyceae</taxon>
        <taxon>Suessiales</taxon>
        <taxon>Symbiodiniaceae</taxon>
        <taxon>Symbiodinium</taxon>
    </lineage>
</organism>
<dbReference type="AlphaFoldDB" id="A0A1Q9DS65"/>
<dbReference type="EMBL" id="LSRX01000412">
    <property type="protein sequence ID" value="OLP98017.1"/>
    <property type="molecule type" value="Genomic_DNA"/>
</dbReference>
<feature type="region of interest" description="Disordered" evidence="1">
    <location>
        <begin position="83"/>
        <end position="109"/>
    </location>
</feature>
<evidence type="ECO:0000313" key="4">
    <source>
        <dbReference type="Proteomes" id="UP000186817"/>
    </source>
</evidence>
<dbReference type="Proteomes" id="UP000186817">
    <property type="component" value="Unassembled WGS sequence"/>
</dbReference>
<name>A0A1Q9DS65_SYMMI</name>
<evidence type="ECO:0000256" key="1">
    <source>
        <dbReference type="SAM" id="MobiDB-lite"/>
    </source>
</evidence>
<sequence length="109" mass="12119">MNNWLVGILAFGALAEYSGDKYHGEDSVPNGRKWWQIAVDSVHIQSEAKKRKLSWDQEPGTAGDIATFPSKYGGLMRCENVDHARKSASQAPAQSDMTPRDLRAYGRHS</sequence>
<feature type="signal peptide" evidence="2">
    <location>
        <begin position="1"/>
        <end position="19"/>
    </location>
</feature>
<dbReference type="OrthoDB" id="1533126at2759"/>
<comment type="caution">
    <text evidence="3">The sequence shown here is derived from an EMBL/GenBank/DDBJ whole genome shotgun (WGS) entry which is preliminary data.</text>
</comment>
<accession>A0A1Q9DS65</accession>
<evidence type="ECO:0000313" key="3">
    <source>
        <dbReference type="EMBL" id="OLP98017.1"/>
    </source>
</evidence>
<keyword evidence="2" id="KW-0732">Signal</keyword>
<feature type="compositionally biased region" description="Basic and acidic residues" evidence="1">
    <location>
        <begin position="98"/>
        <end position="109"/>
    </location>
</feature>
<keyword evidence="4" id="KW-1185">Reference proteome</keyword>
<proteinExistence type="predicted"/>